<accession>A0ABW7WPR5</accession>
<protein>
    <submittedName>
        <fullName evidence="1">Uncharacterized protein</fullName>
    </submittedName>
</protein>
<evidence type="ECO:0000313" key="2">
    <source>
        <dbReference type="Proteomes" id="UP001611450"/>
    </source>
</evidence>
<dbReference type="Proteomes" id="UP001611450">
    <property type="component" value="Unassembled WGS sequence"/>
</dbReference>
<keyword evidence="2" id="KW-1185">Reference proteome</keyword>
<name>A0ABW7WPR5_9NOCA</name>
<dbReference type="RefSeq" id="WP_396948419.1">
    <property type="nucleotide sequence ID" value="NZ_JBIRXV010000009.1"/>
</dbReference>
<organism evidence="1 2">
    <name type="scientific">Nocardia beijingensis</name>
    <dbReference type="NCBI Taxonomy" id="95162"/>
    <lineage>
        <taxon>Bacteria</taxon>
        <taxon>Bacillati</taxon>
        <taxon>Actinomycetota</taxon>
        <taxon>Actinomycetes</taxon>
        <taxon>Mycobacteriales</taxon>
        <taxon>Nocardiaceae</taxon>
        <taxon>Nocardia</taxon>
    </lineage>
</organism>
<proteinExistence type="predicted"/>
<reference evidence="1 2" key="1">
    <citation type="submission" date="2024-10" db="EMBL/GenBank/DDBJ databases">
        <title>The Natural Products Discovery Center: Release of the First 8490 Sequenced Strains for Exploring Actinobacteria Biosynthetic Diversity.</title>
        <authorList>
            <person name="Kalkreuter E."/>
            <person name="Kautsar S.A."/>
            <person name="Yang D."/>
            <person name="Bader C.D."/>
            <person name="Teijaro C.N."/>
            <person name="Fluegel L."/>
            <person name="Davis C.M."/>
            <person name="Simpson J.R."/>
            <person name="Lauterbach L."/>
            <person name="Steele A.D."/>
            <person name="Gui C."/>
            <person name="Meng S."/>
            <person name="Li G."/>
            <person name="Viehrig K."/>
            <person name="Ye F."/>
            <person name="Su P."/>
            <person name="Kiefer A.F."/>
            <person name="Nichols A."/>
            <person name="Cepeda A.J."/>
            <person name="Yan W."/>
            <person name="Fan B."/>
            <person name="Jiang Y."/>
            <person name="Adhikari A."/>
            <person name="Zheng C.-J."/>
            <person name="Schuster L."/>
            <person name="Cowan T.M."/>
            <person name="Smanski M.J."/>
            <person name="Chevrette M.G."/>
            <person name="De Carvalho L.P.S."/>
            <person name="Shen B."/>
        </authorList>
    </citation>
    <scope>NUCLEOTIDE SEQUENCE [LARGE SCALE GENOMIC DNA]</scope>
    <source>
        <strain evidence="1 2">NPDC019626</strain>
    </source>
</reference>
<gene>
    <name evidence="1" type="ORF">ACH47G_31215</name>
</gene>
<evidence type="ECO:0000313" key="1">
    <source>
        <dbReference type="EMBL" id="MFI2324981.1"/>
    </source>
</evidence>
<comment type="caution">
    <text evidence="1">The sequence shown here is derived from an EMBL/GenBank/DDBJ whole genome shotgun (WGS) entry which is preliminary data.</text>
</comment>
<sequence length="144" mass="14000">MVGDGGGASSGCLVGITESRDAGGGGLVVDCTGSFSGRWCGRGRGGGVGVDTTVSRSGCRGGVVRLAGDSLPKRCRGAGAGRRVAVESWLGKVVEGCGGHGLIVGVVAVGVEGQSVRVAGWIRGGGSGGEVDVPVCWSGRGERG</sequence>
<dbReference type="EMBL" id="JBIRXV010000009">
    <property type="protein sequence ID" value="MFI2324981.1"/>
    <property type="molecule type" value="Genomic_DNA"/>
</dbReference>